<dbReference type="Pfam" id="PF00078">
    <property type="entry name" value="RVT_1"/>
    <property type="match status" value="1"/>
</dbReference>
<dbReference type="PANTHER" id="PTHR33064">
    <property type="entry name" value="POL PROTEIN"/>
    <property type="match status" value="1"/>
</dbReference>
<dbReference type="SUPFAM" id="SSF56672">
    <property type="entry name" value="DNA/RNA polymerases"/>
    <property type="match status" value="1"/>
</dbReference>
<protein>
    <recommendedName>
        <fullName evidence="1">Reverse transcriptase domain-containing protein</fullName>
    </recommendedName>
</protein>
<organism evidence="2">
    <name type="scientific">Pectinophora gossypiella</name>
    <name type="common">Cotton pink bollworm</name>
    <name type="synonym">Depressaria gossypiella</name>
    <dbReference type="NCBI Taxonomy" id="13191"/>
    <lineage>
        <taxon>Eukaryota</taxon>
        <taxon>Metazoa</taxon>
        <taxon>Ecdysozoa</taxon>
        <taxon>Arthropoda</taxon>
        <taxon>Hexapoda</taxon>
        <taxon>Insecta</taxon>
        <taxon>Pterygota</taxon>
        <taxon>Neoptera</taxon>
        <taxon>Endopterygota</taxon>
        <taxon>Lepidoptera</taxon>
        <taxon>Glossata</taxon>
        <taxon>Ditrysia</taxon>
        <taxon>Gelechioidea</taxon>
        <taxon>Gelechiidae</taxon>
        <taxon>Apatetrinae</taxon>
        <taxon>Pectinophora</taxon>
    </lineage>
</organism>
<dbReference type="Gene3D" id="3.30.70.270">
    <property type="match status" value="2"/>
</dbReference>
<proteinExistence type="predicted"/>
<dbReference type="InterPro" id="IPR043128">
    <property type="entry name" value="Rev_trsase/Diguanyl_cyclase"/>
</dbReference>
<gene>
    <name evidence="2" type="ORF">g.15796</name>
</gene>
<feature type="domain" description="Reverse transcriptase" evidence="1">
    <location>
        <begin position="249"/>
        <end position="429"/>
    </location>
</feature>
<accession>A0A1E1VXJ7</accession>
<dbReference type="InterPro" id="IPR043502">
    <property type="entry name" value="DNA/RNA_pol_sf"/>
</dbReference>
<evidence type="ECO:0000259" key="1">
    <source>
        <dbReference type="PROSITE" id="PS50878"/>
    </source>
</evidence>
<dbReference type="PROSITE" id="PS50878">
    <property type="entry name" value="RT_POL"/>
    <property type="match status" value="1"/>
</dbReference>
<dbReference type="CDD" id="cd00303">
    <property type="entry name" value="retropepsin_like"/>
    <property type="match status" value="1"/>
</dbReference>
<dbReference type="CDD" id="cd01647">
    <property type="entry name" value="RT_LTR"/>
    <property type="match status" value="1"/>
</dbReference>
<dbReference type="Gene3D" id="3.10.10.10">
    <property type="entry name" value="HIV Type 1 Reverse Transcriptase, subunit A, domain 1"/>
    <property type="match status" value="1"/>
</dbReference>
<sequence length="481" mass="55062">ETDGQISTNEVSSPMLLKVKSQITGYDGKNGESTGTNVNKHDLHDNMKKKLLKTIEIQGKCYENCLVDSGSDINIISEEISAGFSTGKRINTSLTLSGLGNYKVKANSAITCEIIIDGRKYYNVKFYEVTKECMPFEIILGNDFLRTVTTVINRCSVWFMPKDEEWMCSLLCKENEDEVNNLCSTGHIKNTEVRKEVQQLVQNYQPHQIYESPIKMKIVLKDEVPVVQRPRRLSLKEQQEVEDQVNEWKRSGIVQVSHSEYCSPVTVARKKDGTARVCIDYRKLNTKIVKDEFPLPLIDDCIDKLSDAKVFTCLDLKNGFFHLPVSEESIKYTSFVTHNGQYEFTRAPFGLSICPSYFMRFISVIFREYITKGWMIVYIDDIIITAKEEEEGLQRLQMTLQTAANYGLQINWKKASLLMTNINFLGHRIENGEVRPSQDKIEAVAKFPEPKTFKQLHSFVGLASYFRKYIPNFAFIASPLT</sequence>
<reference evidence="2" key="1">
    <citation type="submission" date="2015-09" db="EMBL/GenBank/DDBJ databases">
        <title>De novo assembly of Pectinophora gossypiella (Pink Bollworm) gut transcriptome.</title>
        <authorList>
            <person name="Tassone E.E."/>
        </authorList>
    </citation>
    <scope>NUCLEOTIDE SEQUENCE</scope>
</reference>
<feature type="non-terminal residue" evidence="2">
    <location>
        <position position="481"/>
    </location>
</feature>
<dbReference type="PANTHER" id="PTHR33064:SF37">
    <property type="entry name" value="RIBONUCLEASE H"/>
    <property type="match status" value="1"/>
</dbReference>
<dbReference type="OrthoDB" id="10068564at2759"/>
<dbReference type="Gene3D" id="2.40.70.10">
    <property type="entry name" value="Acid Proteases"/>
    <property type="match status" value="1"/>
</dbReference>
<dbReference type="SUPFAM" id="SSF50630">
    <property type="entry name" value="Acid proteases"/>
    <property type="match status" value="1"/>
</dbReference>
<dbReference type="InterPro" id="IPR021109">
    <property type="entry name" value="Peptidase_aspartic_dom_sf"/>
</dbReference>
<feature type="non-terminal residue" evidence="2">
    <location>
        <position position="1"/>
    </location>
</feature>
<dbReference type="EMBL" id="GDQN01011596">
    <property type="protein sequence ID" value="JAT79458.1"/>
    <property type="molecule type" value="Transcribed_RNA"/>
</dbReference>
<dbReference type="InterPro" id="IPR000477">
    <property type="entry name" value="RT_dom"/>
</dbReference>
<name>A0A1E1VXJ7_PECGO</name>
<evidence type="ECO:0000313" key="2">
    <source>
        <dbReference type="EMBL" id="JAT79458.1"/>
    </source>
</evidence>
<dbReference type="GO" id="GO:0071897">
    <property type="term" value="P:DNA biosynthetic process"/>
    <property type="evidence" value="ECO:0007669"/>
    <property type="project" value="UniProtKB-ARBA"/>
</dbReference>
<dbReference type="InterPro" id="IPR051320">
    <property type="entry name" value="Viral_Replic_Matur_Polypro"/>
</dbReference>
<dbReference type="AlphaFoldDB" id="A0A1E1VXJ7"/>